<evidence type="ECO:0000313" key="4">
    <source>
        <dbReference type="Proteomes" id="UP000642571"/>
    </source>
</evidence>
<dbReference type="InterPro" id="IPR017144">
    <property type="entry name" value="Xaa-Arg_dipeptidase"/>
</dbReference>
<gene>
    <name evidence="3" type="ORF">GCM10011389_16040</name>
</gene>
<evidence type="ECO:0000313" key="3">
    <source>
        <dbReference type="EMBL" id="GGD09296.1"/>
    </source>
</evidence>
<dbReference type="NCBIfam" id="TIGR01891">
    <property type="entry name" value="amidohydrolases"/>
    <property type="match status" value="1"/>
</dbReference>
<sequence length="397" mass="42526">MSTLEATLEQEVTQYVDDQKAVYLDASHRIHENPEIGNEEYYASETLCELLEREGFEVTRGIPEHETAFIARKKGPANGPKIGFLAEYDALPGLGHACGHNIIGTTSVAAAISLSRVLEETGGEVVVLGTPAEEGGPNGSAKGTFVRHGLVQDLDACMMVHPSNQTNGTSESLAVDPLDFEFYGQSAHAAAKPEYGVNALDGVIQLFNGVNAIRQHVTDDVRLHGVILDGGVAPNIVPDYARARFFVRAATREACNDVTAKVKRIAEGAALTTGASVKVTPIQNGVDNLILNETFDAVFRERIKALGEDYVDEGREGIGSTDAGNISQVIPTIHPYIKIGSSDLVPHTDAFREAAKSERGDQALITGAKALALTGLDLLTDHTLLQEVQADFQSKQR</sequence>
<dbReference type="PIRSF" id="PIRSF037226">
    <property type="entry name" value="Amidohydrolase_ACY1L2_prd"/>
    <property type="match status" value="1"/>
</dbReference>
<dbReference type="PANTHER" id="PTHR30575">
    <property type="entry name" value="PEPTIDASE M20"/>
    <property type="match status" value="1"/>
</dbReference>
<proteinExistence type="inferred from homology"/>
<dbReference type="InterPro" id="IPR052030">
    <property type="entry name" value="Peptidase_M20/M20A_hydrolases"/>
</dbReference>
<dbReference type="Gene3D" id="3.40.630.10">
    <property type="entry name" value="Zn peptidases"/>
    <property type="match status" value="1"/>
</dbReference>
<dbReference type="Pfam" id="PF07687">
    <property type="entry name" value="M20_dimer"/>
    <property type="match status" value="1"/>
</dbReference>
<organism evidence="3 4">
    <name type="scientific">Pontibacillus salipaludis</name>
    <dbReference type="NCBI Taxonomy" id="1697394"/>
    <lineage>
        <taxon>Bacteria</taxon>
        <taxon>Bacillati</taxon>
        <taxon>Bacillota</taxon>
        <taxon>Bacilli</taxon>
        <taxon>Bacillales</taxon>
        <taxon>Bacillaceae</taxon>
        <taxon>Pontibacillus</taxon>
    </lineage>
</organism>
<evidence type="ECO:0000259" key="2">
    <source>
        <dbReference type="Pfam" id="PF07687"/>
    </source>
</evidence>
<dbReference type="InterPro" id="IPR011650">
    <property type="entry name" value="Peptidase_M20_dimer"/>
</dbReference>
<dbReference type="InterPro" id="IPR036264">
    <property type="entry name" value="Bact_exopeptidase_dim_dom"/>
</dbReference>
<comment type="caution">
    <text evidence="3">The sequence shown here is derived from an EMBL/GenBank/DDBJ whole genome shotgun (WGS) entry which is preliminary data.</text>
</comment>
<dbReference type="InterPro" id="IPR017439">
    <property type="entry name" value="Amidohydrolase"/>
</dbReference>
<dbReference type="EMBL" id="BMIN01000005">
    <property type="protein sequence ID" value="GGD09296.1"/>
    <property type="molecule type" value="Genomic_DNA"/>
</dbReference>
<accession>A0ABQ1Q0C2</accession>
<dbReference type="CDD" id="cd03887">
    <property type="entry name" value="M20_Acy1L2"/>
    <property type="match status" value="1"/>
</dbReference>
<dbReference type="Pfam" id="PF01546">
    <property type="entry name" value="Peptidase_M20"/>
    <property type="match status" value="1"/>
</dbReference>
<dbReference type="PANTHER" id="PTHR30575:SF0">
    <property type="entry name" value="XAA-ARG DIPEPTIDASE"/>
    <property type="match status" value="1"/>
</dbReference>
<feature type="domain" description="Peptidase M20 dimerisation" evidence="2">
    <location>
        <begin position="180"/>
        <end position="269"/>
    </location>
</feature>
<keyword evidence="4" id="KW-1185">Reference proteome</keyword>
<dbReference type="SUPFAM" id="SSF55031">
    <property type="entry name" value="Bacterial exopeptidase dimerisation domain"/>
    <property type="match status" value="1"/>
</dbReference>
<reference evidence="4" key="1">
    <citation type="journal article" date="2019" name="Int. J. Syst. Evol. Microbiol.">
        <title>The Global Catalogue of Microorganisms (GCM) 10K type strain sequencing project: providing services to taxonomists for standard genome sequencing and annotation.</title>
        <authorList>
            <consortium name="The Broad Institute Genomics Platform"/>
            <consortium name="The Broad Institute Genome Sequencing Center for Infectious Disease"/>
            <person name="Wu L."/>
            <person name="Ma J."/>
        </authorList>
    </citation>
    <scope>NUCLEOTIDE SEQUENCE [LARGE SCALE GENOMIC DNA]</scope>
    <source>
        <strain evidence="4">CGMCC 1.15353</strain>
    </source>
</reference>
<name>A0ABQ1Q0C2_9BACI</name>
<dbReference type="Gene3D" id="3.30.70.360">
    <property type="match status" value="1"/>
</dbReference>
<dbReference type="InterPro" id="IPR002933">
    <property type="entry name" value="Peptidase_M20"/>
</dbReference>
<protein>
    <recommendedName>
        <fullName evidence="1">Peptidase M20 domain-containing protein 2</fullName>
    </recommendedName>
</protein>
<evidence type="ECO:0000256" key="1">
    <source>
        <dbReference type="PIRNR" id="PIRNR037226"/>
    </source>
</evidence>
<dbReference type="RefSeq" id="WP_188652587.1">
    <property type="nucleotide sequence ID" value="NZ_BMIN01000005.1"/>
</dbReference>
<dbReference type="Proteomes" id="UP000642571">
    <property type="component" value="Unassembled WGS sequence"/>
</dbReference>
<comment type="similarity">
    <text evidence="1">Belongs to the peptidase M20A family.</text>
</comment>
<dbReference type="SUPFAM" id="SSF53187">
    <property type="entry name" value="Zn-dependent exopeptidases"/>
    <property type="match status" value="1"/>
</dbReference>